<dbReference type="RefSeq" id="WP_074402998.1">
    <property type="nucleotide sequence ID" value="NZ_CBCPJQ010000001.1"/>
</dbReference>
<dbReference type="Gene3D" id="3.30.70.100">
    <property type="match status" value="1"/>
</dbReference>
<dbReference type="SUPFAM" id="SSF54909">
    <property type="entry name" value="Dimeric alpha+beta barrel"/>
    <property type="match status" value="1"/>
</dbReference>
<keyword evidence="1" id="KW-0503">Monooxygenase</keyword>
<keyword evidence="1" id="KW-0560">Oxidoreductase</keyword>
<sequence length="165" mass="19410">MSMYVYTTTGTHPYLRTYLHDYPERTMTLMQRADSSGTYLLMDESNGNSIFNAPFGYVNRYQYQEKPPIGMAVLQHIGLLPENEKSFLLQFDKLKATLVNHPELNCLYLLKSERKMAYLIMTFWQSTDDFHKFEKSIDFQPLLPYVADHQSQSSEITYADVFYIR</sequence>
<name>A0A2R7ZZA3_CARDV</name>
<dbReference type="Proteomes" id="UP000297938">
    <property type="component" value="Unassembled WGS sequence"/>
</dbReference>
<protein>
    <submittedName>
        <fullName evidence="1">Antibiotic biosynthesis monooxygenase</fullName>
    </submittedName>
</protein>
<dbReference type="EMBL" id="NRPP01000013">
    <property type="protein sequence ID" value="TFJ26381.1"/>
    <property type="molecule type" value="Genomic_DNA"/>
</dbReference>
<dbReference type="InterPro" id="IPR011008">
    <property type="entry name" value="Dimeric_a/b-barrel"/>
</dbReference>
<evidence type="ECO:0000313" key="2">
    <source>
        <dbReference type="Proteomes" id="UP000297938"/>
    </source>
</evidence>
<comment type="caution">
    <text evidence="1">The sequence shown here is derived from an EMBL/GenBank/DDBJ whole genome shotgun (WGS) entry which is preliminary data.</text>
</comment>
<gene>
    <name evidence="1" type="ORF">CKN69_08205</name>
</gene>
<evidence type="ECO:0000313" key="1">
    <source>
        <dbReference type="EMBL" id="TFJ26381.1"/>
    </source>
</evidence>
<organism evidence="1 2">
    <name type="scientific">Carnobacterium divergens</name>
    <name type="common">Lactobacillus divergens</name>
    <dbReference type="NCBI Taxonomy" id="2748"/>
    <lineage>
        <taxon>Bacteria</taxon>
        <taxon>Bacillati</taxon>
        <taxon>Bacillota</taxon>
        <taxon>Bacilli</taxon>
        <taxon>Lactobacillales</taxon>
        <taxon>Carnobacteriaceae</taxon>
        <taxon>Carnobacterium</taxon>
    </lineage>
</organism>
<dbReference type="GO" id="GO:0004497">
    <property type="term" value="F:monooxygenase activity"/>
    <property type="evidence" value="ECO:0007669"/>
    <property type="project" value="UniProtKB-KW"/>
</dbReference>
<accession>A0A2R7ZZA3</accession>
<dbReference type="AlphaFoldDB" id="A0A2R7ZZA3"/>
<reference evidence="1 2" key="1">
    <citation type="journal article" date="2018" name="Int. J. Food Microbiol.">
        <title>Growth of Carnobacterium spp. isolated from chilled vacuum-packaged meat under relevant acidic conditions.</title>
        <authorList>
            <person name="Zhang P."/>
            <person name="Badoni M."/>
            <person name="Ganzle M."/>
            <person name="Yang X."/>
        </authorList>
    </citation>
    <scope>NUCLEOTIDE SEQUENCE [LARGE SCALE GENOMIC DNA]</scope>
    <source>
        <strain evidence="1 2">B2</strain>
    </source>
</reference>
<proteinExistence type="predicted"/>